<evidence type="ECO:0000313" key="1">
    <source>
        <dbReference type="EMBL" id="CAK70706.1"/>
    </source>
</evidence>
<gene>
    <name evidence="1" type="ORF">GSPATT00007841001</name>
</gene>
<dbReference type="KEGG" id="ptm:GSPATT00007841001"/>
<protein>
    <submittedName>
        <fullName evidence="1">Uncharacterized protein</fullName>
    </submittedName>
</protein>
<dbReference type="InParanoid" id="A0CIT9"/>
<name>A0CIT9_PARTE</name>
<organism evidence="1 2">
    <name type="scientific">Paramecium tetraurelia</name>
    <dbReference type="NCBI Taxonomy" id="5888"/>
    <lineage>
        <taxon>Eukaryota</taxon>
        <taxon>Sar</taxon>
        <taxon>Alveolata</taxon>
        <taxon>Ciliophora</taxon>
        <taxon>Intramacronucleata</taxon>
        <taxon>Oligohymenophorea</taxon>
        <taxon>Peniculida</taxon>
        <taxon>Parameciidae</taxon>
        <taxon>Paramecium</taxon>
    </lineage>
</organism>
<dbReference type="GeneID" id="5023888"/>
<dbReference type="HOGENOM" id="CLU_810027_0_0_1"/>
<sequence length="343" mass="40945">MTNELKEMKQERNYAYKLNGKHIVEEEKIQNKKKVYTVVIKQAIFNFKHQQGSHQNELNQNIQRSICDSQNLIYYSIYLVKQKYAEFKYIEKELSKLDVDKILSLLGNGDKQKLDPVKYLQKLNEEQLKKLNVPETLQVLIQQSPKQLDLVQYLDKLEPEELLKLDVPQILQKWIKGDRNWFVLIKCLQKLNKDESFKLGIPKIIQKWIKNDPSMFDLANYFEKMNDQQLQKLDASITIKNLIKDDPQKLNLFKYLQKLNEDELSNLEVPKIFQKRNKNDQQNLNKDESLKKRRTNITFSQYCFVDRKFFQKLSDFQFLQRKIIEKNGLMAKRSKLESAYIPG</sequence>
<dbReference type="EMBL" id="CT868085">
    <property type="protein sequence ID" value="CAK70706.1"/>
    <property type="molecule type" value="Genomic_DNA"/>
</dbReference>
<dbReference type="Proteomes" id="UP000000600">
    <property type="component" value="Unassembled WGS sequence"/>
</dbReference>
<dbReference type="AlphaFoldDB" id="A0CIT9"/>
<dbReference type="RefSeq" id="XP_001438103.1">
    <property type="nucleotide sequence ID" value="XM_001438066.1"/>
</dbReference>
<proteinExistence type="predicted"/>
<evidence type="ECO:0000313" key="2">
    <source>
        <dbReference type="Proteomes" id="UP000000600"/>
    </source>
</evidence>
<reference evidence="1 2" key="1">
    <citation type="journal article" date="2006" name="Nature">
        <title>Global trends of whole-genome duplications revealed by the ciliate Paramecium tetraurelia.</title>
        <authorList>
            <consortium name="Genoscope"/>
            <person name="Aury J.-M."/>
            <person name="Jaillon O."/>
            <person name="Duret L."/>
            <person name="Noel B."/>
            <person name="Jubin C."/>
            <person name="Porcel B.M."/>
            <person name="Segurens B."/>
            <person name="Daubin V."/>
            <person name="Anthouard V."/>
            <person name="Aiach N."/>
            <person name="Arnaiz O."/>
            <person name="Billaut A."/>
            <person name="Beisson J."/>
            <person name="Blanc I."/>
            <person name="Bouhouche K."/>
            <person name="Camara F."/>
            <person name="Duharcourt S."/>
            <person name="Guigo R."/>
            <person name="Gogendeau D."/>
            <person name="Katinka M."/>
            <person name="Keller A.-M."/>
            <person name="Kissmehl R."/>
            <person name="Klotz C."/>
            <person name="Koll F."/>
            <person name="Le Moue A."/>
            <person name="Lepere C."/>
            <person name="Malinsky S."/>
            <person name="Nowacki M."/>
            <person name="Nowak J.K."/>
            <person name="Plattner H."/>
            <person name="Poulain J."/>
            <person name="Ruiz F."/>
            <person name="Serrano V."/>
            <person name="Zagulski M."/>
            <person name="Dessen P."/>
            <person name="Betermier M."/>
            <person name="Weissenbach J."/>
            <person name="Scarpelli C."/>
            <person name="Schachter V."/>
            <person name="Sperling L."/>
            <person name="Meyer E."/>
            <person name="Cohen J."/>
            <person name="Wincker P."/>
        </authorList>
    </citation>
    <scope>NUCLEOTIDE SEQUENCE [LARGE SCALE GENOMIC DNA]</scope>
    <source>
        <strain evidence="1 2">Stock d4-2</strain>
    </source>
</reference>
<accession>A0CIT9</accession>
<keyword evidence="2" id="KW-1185">Reference proteome</keyword>